<organism evidence="1 2">
    <name type="scientific">Kibdelosporangium phytohabitans</name>
    <dbReference type="NCBI Taxonomy" id="860235"/>
    <lineage>
        <taxon>Bacteria</taxon>
        <taxon>Bacillati</taxon>
        <taxon>Actinomycetota</taxon>
        <taxon>Actinomycetes</taxon>
        <taxon>Pseudonocardiales</taxon>
        <taxon>Pseudonocardiaceae</taxon>
        <taxon>Kibdelosporangium</taxon>
    </lineage>
</organism>
<dbReference type="Proteomes" id="UP000063699">
    <property type="component" value="Chromosome"/>
</dbReference>
<dbReference type="STRING" id="860235.AOZ06_43205"/>
<protein>
    <submittedName>
        <fullName evidence="1">Uncharacterized protein</fullName>
    </submittedName>
</protein>
<accession>A0A0N9I2B5</accession>
<name>A0A0N9I2B5_9PSEU</name>
<evidence type="ECO:0000313" key="1">
    <source>
        <dbReference type="EMBL" id="ALG12766.1"/>
    </source>
</evidence>
<gene>
    <name evidence="1" type="ORF">AOZ06_43205</name>
</gene>
<proteinExistence type="predicted"/>
<keyword evidence="2" id="KW-1185">Reference proteome</keyword>
<dbReference type="AlphaFoldDB" id="A0A0N9I2B5"/>
<dbReference type="KEGG" id="kphy:AOZ06_43205"/>
<sequence>MVVVNNSIFGHLESSLNDYLADLTRRGESADPATATRIANSELPRVVAALQAVLDEHRPDEQGRCPSCRRRLFGRAPAPCRAYLAAHLCLLVTEDDQPYSDTPRLGAR</sequence>
<dbReference type="EMBL" id="CP012752">
    <property type="protein sequence ID" value="ALG12766.1"/>
    <property type="molecule type" value="Genomic_DNA"/>
</dbReference>
<evidence type="ECO:0000313" key="2">
    <source>
        <dbReference type="Proteomes" id="UP000063699"/>
    </source>
</evidence>
<reference evidence="1 2" key="1">
    <citation type="submission" date="2015-07" db="EMBL/GenBank/DDBJ databases">
        <title>Genome sequencing of Kibdelosporangium phytohabitans.</title>
        <authorList>
            <person name="Qin S."/>
            <person name="Xing K."/>
        </authorList>
    </citation>
    <scope>NUCLEOTIDE SEQUENCE [LARGE SCALE GENOMIC DNA]</scope>
    <source>
        <strain evidence="1 2">KLBMP1111</strain>
    </source>
</reference>